<gene>
    <name evidence="2" type="ORF">BDP27DRAFT_1339726</name>
</gene>
<feature type="region of interest" description="Disordered" evidence="1">
    <location>
        <begin position="1"/>
        <end position="30"/>
    </location>
</feature>
<proteinExistence type="predicted"/>
<dbReference type="Proteomes" id="UP000772434">
    <property type="component" value="Unassembled WGS sequence"/>
</dbReference>
<evidence type="ECO:0000313" key="3">
    <source>
        <dbReference type="Proteomes" id="UP000772434"/>
    </source>
</evidence>
<dbReference type="OrthoDB" id="3031270at2759"/>
<reference evidence="2" key="1">
    <citation type="submission" date="2020-11" db="EMBL/GenBank/DDBJ databases">
        <authorList>
            <consortium name="DOE Joint Genome Institute"/>
            <person name="Ahrendt S."/>
            <person name="Riley R."/>
            <person name="Andreopoulos W."/>
            <person name="Labutti K."/>
            <person name="Pangilinan J."/>
            <person name="Ruiz-Duenas F.J."/>
            <person name="Barrasa J.M."/>
            <person name="Sanchez-Garcia M."/>
            <person name="Camarero S."/>
            <person name="Miyauchi S."/>
            <person name="Serrano A."/>
            <person name="Linde D."/>
            <person name="Babiker R."/>
            <person name="Drula E."/>
            <person name="Ayuso-Fernandez I."/>
            <person name="Pacheco R."/>
            <person name="Padilla G."/>
            <person name="Ferreira P."/>
            <person name="Barriuso J."/>
            <person name="Kellner H."/>
            <person name="Castanera R."/>
            <person name="Alfaro M."/>
            <person name="Ramirez L."/>
            <person name="Pisabarro A.G."/>
            <person name="Kuo A."/>
            <person name="Tritt A."/>
            <person name="Lipzen A."/>
            <person name="He G."/>
            <person name="Yan M."/>
            <person name="Ng V."/>
            <person name="Cullen D."/>
            <person name="Martin F."/>
            <person name="Rosso M.-N."/>
            <person name="Henrissat B."/>
            <person name="Hibbett D."/>
            <person name="Martinez A.T."/>
            <person name="Grigoriev I.V."/>
        </authorList>
    </citation>
    <scope>NUCLEOTIDE SEQUENCE</scope>
    <source>
        <strain evidence="2">AH 40177</strain>
    </source>
</reference>
<dbReference type="AlphaFoldDB" id="A0A9P5PCX2"/>
<evidence type="ECO:0000313" key="2">
    <source>
        <dbReference type="EMBL" id="KAF9060417.1"/>
    </source>
</evidence>
<sequence length="230" mass="25190">MEEAPDPDTPRIPLPPSAHTGKPGAKKQLGTVEESRNFYQLAELLAQGFEHVKWDGRMPTLVIDRLGRIVVVLAGQPEDPSYSDDLMSAYDLMETRGHAYGIGSSASEPQRRSNFSAYNCGTTMGMSNRFPVFMNPKAKRPLIQELLDAKPFQRMALYQSPMAPRVYAEYKHVNGVLSQKIVFLGARFNLGRTSGHSSTGTSSIGPSVGVLSLPWVGLTRDGVLSSFCGR</sequence>
<accession>A0A9P5PCX2</accession>
<keyword evidence="3" id="KW-1185">Reference proteome</keyword>
<evidence type="ECO:0000256" key="1">
    <source>
        <dbReference type="SAM" id="MobiDB-lite"/>
    </source>
</evidence>
<organism evidence="2 3">
    <name type="scientific">Rhodocollybia butyracea</name>
    <dbReference type="NCBI Taxonomy" id="206335"/>
    <lineage>
        <taxon>Eukaryota</taxon>
        <taxon>Fungi</taxon>
        <taxon>Dikarya</taxon>
        <taxon>Basidiomycota</taxon>
        <taxon>Agaricomycotina</taxon>
        <taxon>Agaricomycetes</taxon>
        <taxon>Agaricomycetidae</taxon>
        <taxon>Agaricales</taxon>
        <taxon>Marasmiineae</taxon>
        <taxon>Omphalotaceae</taxon>
        <taxon>Rhodocollybia</taxon>
    </lineage>
</organism>
<protein>
    <submittedName>
        <fullName evidence="2">Uncharacterized protein</fullName>
    </submittedName>
</protein>
<name>A0A9P5PCX2_9AGAR</name>
<comment type="caution">
    <text evidence="2">The sequence shown here is derived from an EMBL/GenBank/DDBJ whole genome shotgun (WGS) entry which is preliminary data.</text>
</comment>
<dbReference type="EMBL" id="JADNRY010000245">
    <property type="protein sequence ID" value="KAF9060417.1"/>
    <property type="molecule type" value="Genomic_DNA"/>
</dbReference>